<organism evidence="1 2">
    <name type="scientific">Luoshenia tenuis</name>
    <dbReference type="NCBI Taxonomy" id="2763654"/>
    <lineage>
        <taxon>Bacteria</taxon>
        <taxon>Bacillati</taxon>
        <taxon>Bacillota</taxon>
        <taxon>Clostridia</taxon>
        <taxon>Christensenellales</taxon>
        <taxon>Christensenellaceae</taxon>
        <taxon>Luoshenia</taxon>
    </lineage>
</organism>
<dbReference type="EMBL" id="JACRSO010000004">
    <property type="protein sequence ID" value="MBC8529814.1"/>
    <property type="molecule type" value="Genomic_DNA"/>
</dbReference>
<dbReference type="SUPFAM" id="SSF48239">
    <property type="entry name" value="Terpenoid cyclases/Protein prenyltransferases"/>
    <property type="match status" value="1"/>
</dbReference>
<protein>
    <recommendedName>
        <fullName evidence="3">Prenyltransferase</fullName>
    </recommendedName>
</protein>
<sequence>MDHQLFYEVRAWMHRNARPLELALWRCRFEGGGAQAVVAALAYYQNEDGGFGHALEPDCWNPQSSPYQTLCALNILREIGFADKVHPLFQGILRYLESGADTADYGWRFSIPSNDACPRAPWWSYDEQANRVESIGLTAALCAFVLTEMDPRSPIYPRAKAWALALAALLEQDGALGEMGLGGLAALLPALEQTGQPLPFAALYQRLGQRANAAIARDPAQWSQYLPRPSRFIQSPASPLYPENAEVMALELQYLLDTRAEGGVWPISWSWFGLMDRYAAEFAISENWWKARQAIDTVALLSAFGRIDLPPAL</sequence>
<evidence type="ECO:0000313" key="2">
    <source>
        <dbReference type="Proteomes" id="UP000654279"/>
    </source>
</evidence>
<name>A0A926D2M7_9FIRM</name>
<evidence type="ECO:0008006" key="3">
    <source>
        <dbReference type="Google" id="ProtNLM"/>
    </source>
</evidence>
<keyword evidence="2" id="KW-1185">Reference proteome</keyword>
<accession>A0A926D2M7</accession>
<dbReference type="RefSeq" id="WP_249285624.1">
    <property type="nucleotide sequence ID" value="NZ_JACRSO010000004.1"/>
</dbReference>
<dbReference type="InterPro" id="IPR008930">
    <property type="entry name" value="Terpenoid_cyclase/PrenylTrfase"/>
</dbReference>
<gene>
    <name evidence="1" type="ORF">H8699_10285</name>
</gene>
<dbReference type="Proteomes" id="UP000654279">
    <property type="component" value="Unassembled WGS sequence"/>
</dbReference>
<proteinExistence type="predicted"/>
<reference evidence="1" key="1">
    <citation type="submission" date="2020-08" db="EMBL/GenBank/DDBJ databases">
        <title>Genome public.</title>
        <authorList>
            <person name="Liu C."/>
            <person name="Sun Q."/>
        </authorList>
    </citation>
    <scope>NUCLEOTIDE SEQUENCE</scope>
    <source>
        <strain evidence="1">NSJ-44</strain>
    </source>
</reference>
<comment type="caution">
    <text evidence="1">The sequence shown here is derived from an EMBL/GenBank/DDBJ whole genome shotgun (WGS) entry which is preliminary data.</text>
</comment>
<dbReference type="AlphaFoldDB" id="A0A926D2M7"/>
<evidence type="ECO:0000313" key="1">
    <source>
        <dbReference type="EMBL" id="MBC8529814.1"/>
    </source>
</evidence>